<sequence length="31" mass="3777">MPGRFRIPLPHLSFYPKIQISECFLWWISVN</sequence>
<proteinExistence type="predicted"/>
<reference evidence="1" key="1">
    <citation type="submission" date="2018-02" db="EMBL/GenBank/DDBJ databases">
        <title>Rhizophora mucronata_Transcriptome.</title>
        <authorList>
            <person name="Meera S.P."/>
            <person name="Sreeshan A."/>
            <person name="Augustine A."/>
        </authorList>
    </citation>
    <scope>NUCLEOTIDE SEQUENCE</scope>
    <source>
        <tissue evidence="1">Leaf</tissue>
    </source>
</reference>
<dbReference type="AlphaFoldDB" id="A0A2P2PFY1"/>
<name>A0A2P2PFY1_RHIMU</name>
<accession>A0A2P2PFY1</accession>
<dbReference type="EMBL" id="GGEC01073108">
    <property type="protein sequence ID" value="MBX53592.1"/>
    <property type="molecule type" value="Transcribed_RNA"/>
</dbReference>
<evidence type="ECO:0000313" key="1">
    <source>
        <dbReference type="EMBL" id="MBX53592.1"/>
    </source>
</evidence>
<protein>
    <submittedName>
        <fullName evidence="1">Uncharacterized protein</fullName>
    </submittedName>
</protein>
<organism evidence="1">
    <name type="scientific">Rhizophora mucronata</name>
    <name type="common">Asiatic mangrove</name>
    <dbReference type="NCBI Taxonomy" id="61149"/>
    <lineage>
        <taxon>Eukaryota</taxon>
        <taxon>Viridiplantae</taxon>
        <taxon>Streptophyta</taxon>
        <taxon>Embryophyta</taxon>
        <taxon>Tracheophyta</taxon>
        <taxon>Spermatophyta</taxon>
        <taxon>Magnoliopsida</taxon>
        <taxon>eudicotyledons</taxon>
        <taxon>Gunneridae</taxon>
        <taxon>Pentapetalae</taxon>
        <taxon>rosids</taxon>
        <taxon>fabids</taxon>
        <taxon>Malpighiales</taxon>
        <taxon>Rhizophoraceae</taxon>
        <taxon>Rhizophora</taxon>
    </lineage>
</organism>